<keyword evidence="6" id="KW-1185">Reference proteome</keyword>
<dbReference type="HAMAP" id="MF_01867">
    <property type="entry name" value="BshC"/>
    <property type="match status" value="1"/>
</dbReference>
<evidence type="ECO:0000259" key="3">
    <source>
        <dbReference type="Pfam" id="PF10079"/>
    </source>
</evidence>
<dbReference type="Pfam" id="PF24850">
    <property type="entry name" value="CC_BshC"/>
    <property type="match status" value="1"/>
</dbReference>
<dbReference type="NCBIfam" id="TIGR03998">
    <property type="entry name" value="thiol_BshC"/>
    <property type="match status" value="1"/>
</dbReference>
<organism evidence="5 6">
    <name type="scientific">Pedobacter psychroterrae</name>
    <dbReference type="NCBI Taxonomy" id="2530453"/>
    <lineage>
        <taxon>Bacteria</taxon>
        <taxon>Pseudomonadati</taxon>
        <taxon>Bacteroidota</taxon>
        <taxon>Sphingobacteriia</taxon>
        <taxon>Sphingobacteriales</taxon>
        <taxon>Sphingobacteriaceae</taxon>
        <taxon>Pedobacter</taxon>
    </lineage>
</organism>
<dbReference type="RefSeq" id="WP_131597727.1">
    <property type="nucleotide sequence ID" value="NZ_SJSL01000008.1"/>
</dbReference>
<reference evidence="5 6" key="1">
    <citation type="submission" date="2019-02" db="EMBL/GenBank/DDBJ databases">
        <title>Pedobacter sp. RP-1-14 sp. nov., isolated from Arctic soil.</title>
        <authorList>
            <person name="Dahal R.H."/>
        </authorList>
    </citation>
    <scope>NUCLEOTIDE SEQUENCE [LARGE SCALE GENOMIC DNA]</scope>
    <source>
        <strain evidence="5 6">RP-1-14</strain>
    </source>
</reference>
<name>A0A4R0NCP1_9SPHI</name>
<feature type="domain" description="Bacillithiol biosynthesis BshC N-terminal Rossmann-like" evidence="3">
    <location>
        <begin position="1"/>
        <end position="370"/>
    </location>
</feature>
<dbReference type="Proteomes" id="UP000293347">
    <property type="component" value="Unassembled WGS sequence"/>
</dbReference>
<comment type="similarity">
    <text evidence="2">Belongs to the BshC family.</text>
</comment>
<dbReference type="EMBL" id="SJSL01000008">
    <property type="protein sequence ID" value="TCC98008.1"/>
    <property type="molecule type" value="Genomic_DNA"/>
</dbReference>
<dbReference type="GO" id="GO:0016874">
    <property type="term" value="F:ligase activity"/>
    <property type="evidence" value="ECO:0007669"/>
    <property type="project" value="UniProtKB-UniRule"/>
</dbReference>
<dbReference type="PIRSF" id="PIRSF012535">
    <property type="entry name" value="UCP012535"/>
    <property type="match status" value="1"/>
</dbReference>
<dbReference type="OrthoDB" id="9765151at2"/>
<dbReference type="Pfam" id="PF10079">
    <property type="entry name" value="Rossmann-like_BshC"/>
    <property type="match status" value="1"/>
</dbReference>
<dbReference type="InterPro" id="IPR011199">
    <property type="entry name" value="Bacillithiol_biosynth_BshC"/>
</dbReference>
<dbReference type="InterPro" id="IPR055398">
    <property type="entry name" value="Rossmann-like_BshC"/>
</dbReference>
<comment type="caution">
    <text evidence="5">The sequence shown here is derived from an EMBL/GenBank/DDBJ whole genome shotgun (WGS) entry which is preliminary data.</text>
</comment>
<evidence type="ECO:0000313" key="5">
    <source>
        <dbReference type="EMBL" id="TCC98008.1"/>
    </source>
</evidence>
<evidence type="ECO:0000313" key="6">
    <source>
        <dbReference type="Proteomes" id="UP000293347"/>
    </source>
</evidence>
<proteinExistence type="inferred from homology"/>
<keyword evidence="1 2" id="KW-0436">Ligase</keyword>
<evidence type="ECO:0000259" key="4">
    <source>
        <dbReference type="Pfam" id="PF24850"/>
    </source>
</evidence>
<dbReference type="AlphaFoldDB" id="A0A4R0NCP1"/>
<evidence type="ECO:0000256" key="1">
    <source>
        <dbReference type="ARBA" id="ARBA00022598"/>
    </source>
</evidence>
<dbReference type="InterPro" id="IPR055399">
    <property type="entry name" value="CC_BshC"/>
</dbReference>
<sequence>MHAKYISYQDTNAFSAVVLDYISGKDELKSFYNYSVDLKGFAEAIENRRFNGDRSVLVDTLKQQYAAVKTTPMVTEYIKRLGDNRTFTITTGHQLNIFTGPLYFIYKIVTAINLARTLKQEFPDYNFVPVYWMATEDHDFEEINHLKVEDKVLTWNKQAAGATGRLDIKDIVETLTAYKGYLGIGKKGLMLSRLVEAAYTDNTKLSDATRELVDALFGEYGLVCVDADNPKLKNQFKEIIHRDITEQNSFKLINESNVKLEELGHKPQVNPREINFFYMIDGLRERIIYETGEYKVVNTETSFTAAQLKAEIDQYPERFSPNVVMRPLYQEVILPNLAYIGGGAELTYWLQLKANFDHYQVAFPVLLLRNSALVIDSRSETRMHILGINHKNIFNDIETLKNEWIKEHVSIKLTLDDEVRGIQAIFDQIKLNAYKIDKTLSQSSDSAKTKALKLISNFEKKMLRAEKRKHETSLAQIENLKDKLFPNGVLQERVLNIAPFYVLYGDEFIDSLVAYFKPLDHQFTILFA</sequence>
<protein>
    <recommendedName>
        <fullName evidence="2">Putative cysteine ligase BshC</fullName>
        <ecNumber evidence="2">6.-.-.-</ecNumber>
    </recommendedName>
</protein>
<feature type="domain" description="Bacillithiol biosynthesis BshC C-terminal coiled-coil" evidence="4">
    <location>
        <begin position="372"/>
        <end position="527"/>
    </location>
</feature>
<dbReference type="EC" id="6.-.-.-" evidence="2"/>
<accession>A0A4R0NCP1</accession>
<gene>
    <name evidence="2 5" type="primary">bshC</name>
    <name evidence="5" type="ORF">EZ437_19365</name>
</gene>
<evidence type="ECO:0000256" key="2">
    <source>
        <dbReference type="HAMAP-Rule" id="MF_01867"/>
    </source>
</evidence>